<dbReference type="EC" id="2.7.6.2" evidence="5"/>
<dbReference type="GO" id="GO:0005524">
    <property type="term" value="F:ATP binding"/>
    <property type="evidence" value="ECO:0007669"/>
    <property type="project" value="UniProtKB-KW"/>
</dbReference>
<evidence type="ECO:0000256" key="2">
    <source>
        <dbReference type="ARBA" id="ARBA00022741"/>
    </source>
</evidence>
<sequence>MKGMSSVLETQADALRVLLVGGSPQTCDVVFLKHLYAGCDLVVAVDRGLDAVLDAGLPCDLFCGDADSVGARGLLAVRRCEEGEPSEVLAVERYDPYKDFTDLSLALRAIDSRWGSIELVCTCLTGGRPDHALAALGCILRWGGPVCLEEQGFSGRLLRAGASWQMTGFQGSTFSFVCLSPVGVVSERGMEWELDHKRVELLSDLGISNIVTDDAEVTCHEGAIAAYLIR</sequence>
<dbReference type="GO" id="GO:0009229">
    <property type="term" value="P:thiamine diphosphate biosynthetic process"/>
    <property type="evidence" value="ECO:0007669"/>
    <property type="project" value="InterPro"/>
</dbReference>
<dbReference type="InterPro" id="IPR036759">
    <property type="entry name" value="TPK_catalytic_sf"/>
</dbReference>
<dbReference type="InterPro" id="IPR053149">
    <property type="entry name" value="TPK"/>
</dbReference>
<keyword evidence="3 7" id="KW-0418">Kinase</keyword>
<gene>
    <name evidence="7" type="ORF">DW787_00085</name>
</gene>
<feature type="domain" description="Thiamin pyrophosphokinase thiamin-binding" evidence="6">
    <location>
        <begin position="168"/>
        <end position="225"/>
    </location>
</feature>
<organism evidence="7 8">
    <name type="scientific">Collinsella intestinalis</name>
    <dbReference type="NCBI Taxonomy" id="147207"/>
    <lineage>
        <taxon>Bacteria</taxon>
        <taxon>Bacillati</taxon>
        <taxon>Actinomycetota</taxon>
        <taxon>Coriobacteriia</taxon>
        <taxon>Coriobacteriales</taxon>
        <taxon>Coriobacteriaceae</taxon>
        <taxon>Collinsella</taxon>
    </lineage>
</organism>
<dbReference type="RefSeq" id="WP_118271117.1">
    <property type="nucleotide sequence ID" value="NZ_QSJI01000001.1"/>
</dbReference>
<evidence type="ECO:0000256" key="5">
    <source>
        <dbReference type="NCBIfam" id="TIGR01378"/>
    </source>
</evidence>
<accession>A0A414FZB4</accession>
<reference evidence="7 8" key="1">
    <citation type="submission" date="2018-08" db="EMBL/GenBank/DDBJ databases">
        <title>A genome reference for cultivated species of the human gut microbiota.</title>
        <authorList>
            <person name="Zou Y."/>
            <person name="Xue W."/>
            <person name="Luo G."/>
        </authorList>
    </citation>
    <scope>NUCLEOTIDE SEQUENCE [LARGE SCALE GENOMIC DNA]</scope>
    <source>
        <strain evidence="7 8">AM30-5LB</strain>
    </source>
</reference>
<evidence type="ECO:0000256" key="4">
    <source>
        <dbReference type="ARBA" id="ARBA00022840"/>
    </source>
</evidence>
<dbReference type="NCBIfam" id="TIGR01378">
    <property type="entry name" value="thi_PPkinase"/>
    <property type="match status" value="1"/>
</dbReference>
<dbReference type="PANTHER" id="PTHR41299:SF1">
    <property type="entry name" value="THIAMINE PYROPHOSPHOKINASE"/>
    <property type="match status" value="1"/>
</dbReference>
<evidence type="ECO:0000256" key="1">
    <source>
        <dbReference type="ARBA" id="ARBA00022679"/>
    </source>
</evidence>
<dbReference type="SUPFAM" id="SSF63999">
    <property type="entry name" value="Thiamin pyrophosphokinase, catalytic domain"/>
    <property type="match status" value="1"/>
</dbReference>
<evidence type="ECO:0000259" key="6">
    <source>
        <dbReference type="SMART" id="SM00983"/>
    </source>
</evidence>
<dbReference type="Pfam" id="PF04263">
    <property type="entry name" value="TPK_catalytic"/>
    <property type="match status" value="1"/>
</dbReference>
<proteinExistence type="predicted"/>
<dbReference type="GO" id="GO:0006772">
    <property type="term" value="P:thiamine metabolic process"/>
    <property type="evidence" value="ECO:0007669"/>
    <property type="project" value="UniProtKB-UniRule"/>
</dbReference>
<dbReference type="InterPro" id="IPR007371">
    <property type="entry name" value="TPK_catalytic"/>
</dbReference>
<dbReference type="EMBL" id="QSJI01000001">
    <property type="protein sequence ID" value="RHD57290.1"/>
    <property type="molecule type" value="Genomic_DNA"/>
</dbReference>
<dbReference type="CDD" id="cd07995">
    <property type="entry name" value="TPK"/>
    <property type="match status" value="1"/>
</dbReference>
<protein>
    <recommendedName>
        <fullName evidence="5">Thiamine diphosphokinase</fullName>
        <ecNumber evidence="5">2.7.6.2</ecNumber>
    </recommendedName>
</protein>
<evidence type="ECO:0000313" key="7">
    <source>
        <dbReference type="EMBL" id="RHD57290.1"/>
    </source>
</evidence>
<dbReference type="GO" id="GO:0004788">
    <property type="term" value="F:thiamine diphosphokinase activity"/>
    <property type="evidence" value="ECO:0007669"/>
    <property type="project" value="UniProtKB-UniRule"/>
</dbReference>
<evidence type="ECO:0000256" key="3">
    <source>
        <dbReference type="ARBA" id="ARBA00022777"/>
    </source>
</evidence>
<dbReference type="Gene3D" id="3.40.50.10240">
    <property type="entry name" value="Thiamin pyrophosphokinase, catalytic domain"/>
    <property type="match status" value="1"/>
</dbReference>
<dbReference type="Proteomes" id="UP000286050">
    <property type="component" value="Unassembled WGS sequence"/>
</dbReference>
<comment type="caution">
    <text evidence="7">The sequence shown here is derived from an EMBL/GenBank/DDBJ whole genome shotgun (WGS) entry which is preliminary data.</text>
</comment>
<keyword evidence="4" id="KW-0067">ATP-binding</keyword>
<dbReference type="InterPro" id="IPR007373">
    <property type="entry name" value="Thiamin_PyroPKinase_B1-bd"/>
</dbReference>
<evidence type="ECO:0000313" key="8">
    <source>
        <dbReference type="Proteomes" id="UP000286050"/>
    </source>
</evidence>
<dbReference type="InterPro" id="IPR006282">
    <property type="entry name" value="Thi_PPkinase"/>
</dbReference>
<keyword evidence="2" id="KW-0547">Nucleotide-binding</keyword>
<dbReference type="SMART" id="SM00983">
    <property type="entry name" value="TPK_B1_binding"/>
    <property type="match status" value="1"/>
</dbReference>
<dbReference type="AlphaFoldDB" id="A0A414FZB4"/>
<name>A0A414FZB4_9ACTN</name>
<dbReference type="Pfam" id="PF04265">
    <property type="entry name" value="TPK_B1_binding"/>
    <property type="match status" value="1"/>
</dbReference>
<dbReference type="GO" id="GO:0030975">
    <property type="term" value="F:thiamine binding"/>
    <property type="evidence" value="ECO:0007669"/>
    <property type="project" value="InterPro"/>
</dbReference>
<dbReference type="PANTHER" id="PTHR41299">
    <property type="entry name" value="THIAMINE PYROPHOSPHOKINASE"/>
    <property type="match status" value="1"/>
</dbReference>
<keyword evidence="1 7" id="KW-0808">Transferase</keyword>
<dbReference type="GO" id="GO:0016301">
    <property type="term" value="F:kinase activity"/>
    <property type="evidence" value="ECO:0007669"/>
    <property type="project" value="UniProtKB-KW"/>
</dbReference>